<feature type="transmembrane region" description="Helical" evidence="1">
    <location>
        <begin position="12"/>
        <end position="30"/>
    </location>
</feature>
<keyword evidence="1" id="KW-0472">Membrane</keyword>
<dbReference type="RefSeq" id="WP_136045935.1">
    <property type="nucleotide sequence ID" value="NZ_CP078076.1"/>
</dbReference>
<proteinExistence type="predicted"/>
<evidence type="ECO:0000256" key="1">
    <source>
        <dbReference type="SAM" id="Phobius"/>
    </source>
</evidence>
<gene>
    <name evidence="2" type="ORF">KV394_04875</name>
</gene>
<keyword evidence="1" id="KW-1133">Transmembrane helix</keyword>
<dbReference type="Proteomes" id="UP000831467">
    <property type="component" value="Chromosome"/>
</dbReference>
<keyword evidence="3" id="KW-1185">Reference proteome</keyword>
<feature type="transmembrane region" description="Helical" evidence="1">
    <location>
        <begin position="36"/>
        <end position="54"/>
    </location>
</feature>
<name>A0ABY4IES3_9MICO</name>
<reference evidence="2 3" key="1">
    <citation type="submission" date="2021-06" db="EMBL/GenBank/DDBJ databases">
        <title>Genome-based taxonomic framework of Microbacterium strains isolated from marine environment, the description of four new species and reclassification of four preexisting species.</title>
        <authorList>
            <person name="Lee S.D."/>
            <person name="Kim S.-M."/>
            <person name="Byeon Y.-S."/>
            <person name="Yang H.L."/>
            <person name="Kim I.S."/>
        </authorList>
    </citation>
    <scope>NUCLEOTIDE SEQUENCE [LARGE SCALE GENOMIC DNA]</scope>
    <source>
        <strain evidence="2 3">SSW1-51</strain>
    </source>
</reference>
<keyword evidence="1" id="KW-0812">Transmembrane</keyword>
<evidence type="ECO:0000313" key="2">
    <source>
        <dbReference type="EMBL" id="UPL10476.1"/>
    </source>
</evidence>
<feature type="transmembrane region" description="Helical" evidence="1">
    <location>
        <begin position="75"/>
        <end position="95"/>
    </location>
</feature>
<accession>A0ABY4IES3</accession>
<evidence type="ECO:0000313" key="3">
    <source>
        <dbReference type="Proteomes" id="UP000831467"/>
    </source>
</evidence>
<feature type="transmembrane region" description="Helical" evidence="1">
    <location>
        <begin position="101"/>
        <end position="118"/>
    </location>
</feature>
<dbReference type="EMBL" id="CP078076">
    <property type="protein sequence ID" value="UPL10476.1"/>
    <property type="molecule type" value="Genomic_DNA"/>
</dbReference>
<protein>
    <submittedName>
        <fullName evidence="2">Uncharacterized protein</fullName>
    </submittedName>
</protein>
<organism evidence="2 3">
    <name type="scientific">Microbacterium sufflavum</name>
    <dbReference type="NCBI Taxonomy" id="2851649"/>
    <lineage>
        <taxon>Bacteria</taxon>
        <taxon>Bacillati</taxon>
        <taxon>Actinomycetota</taxon>
        <taxon>Actinomycetes</taxon>
        <taxon>Micrococcales</taxon>
        <taxon>Microbacteriaceae</taxon>
        <taxon>Microbacterium</taxon>
    </lineage>
</organism>
<sequence>MRIKAPAAKVGYLLVVGVGITLTMIPLAAVSLYLGFAWAVVSVLAAVAVAARTFRGPTELDAPRPWWKMTSTRRSSILLAVLFFLQGVATSVGALTAPSPSLALIGSVVSLLLTALYLNSAWRIHPIAVSA</sequence>